<proteinExistence type="inferred from homology"/>
<feature type="region of interest" description="Disordered" evidence="4">
    <location>
        <begin position="144"/>
        <end position="291"/>
    </location>
</feature>
<dbReference type="SUPFAM" id="SSF52058">
    <property type="entry name" value="L domain-like"/>
    <property type="match status" value="1"/>
</dbReference>
<reference evidence="6 7" key="1">
    <citation type="submission" date="2020-10" db="EMBL/GenBank/DDBJ databases">
        <authorList>
            <person name="Klimov P.B."/>
            <person name="Dyachkov S.M."/>
            <person name="Chetverikov P.E."/>
        </authorList>
    </citation>
    <scope>NUCLEOTIDE SEQUENCE [LARGE SCALE GENOMIC DNA]</scope>
    <source>
        <strain evidence="6">BMOC 18-1129-001#AD2665</strain>
        <tissue evidence="6">Entire mites</tissue>
    </source>
</reference>
<evidence type="ECO:0000256" key="1">
    <source>
        <dbReference type="ARBA" id="ARBA00022614"/>
    </source>
</evidence>
<evidence type="ECO:0000256" key="3">
    <source>
        <dbReference type="ARBA" id="ARBA00025777"/>
    </source>
</evidence>
<evidence type="ECO:0000313" key="6">
    <source>
        <dbReference type="EMBL" id="KAG9510363.1"/>
    </source>
</evidence>
<dbReference type="PANTHER" id="PTHR11375">
    <property type="entry name" value="ACIDIC LEUCINE-RICH NUCLEAR PHOSPHOPROTEIN 32"/>
    <property type="match status" value="1"/>
</dbReference>
<dbReference type="InterPro" id="IPR001611">
    <property type="entry name" value="Leu-rich_rpt"/>
</dbReference>
<evidence type="ECO:0000259" key="5">
    <source>
        <dbReference type="SMART" id="SM00446"/>
    </source>
</evidence>
<dbReference type="InterPro" id="IPR003603">
    <property type="entry name" value="U2A'_phosphoprotein32A_C"/>
</dbReference>
<dbReference type="EMBL" id="JAIFTH010000165">
    <property type="protein sequence ID" value="KAG9510363.1"/>
    <property type="molecule type" value="Genomic_DNA"/>
</dbReference>
<dbReference type="PROSITE" id="PS51450">
    <property type="entry name" value="LRR"/>
    <property type="match status" value="1"/>
</dbReference>
<accession>A0ABQ7SAB2</accession>
<keyword evidence="2" id="KW-0677">Repeat</keyword>
<dbReference type="PANTHER" id="PTHR11375:SF0">
    <property type="entry name" value="ACIDIC LEUCINE-RICH NUCLEAR PHOSPHOPROTEIN 32 FAMILY MEMBER A"/>
    <property type="match status" value="1"/>
</dbReference>
<feature type="compositionally biased region" description="Basic and acidic residues" evidence="4">
    <location>
        <begin position="165"/>
        <end position="174"/>
    </location>
</feature>
<feature type="compositionally biased region" description="Acidic residues" evidence="4">
    <location>
        <begin position="149"/>
        <end position="164"/>
    </location>
</feature>
<evidence type="ECO:0000313" key="7">
    <source>
        <dbReference type="Proteomes" id="UP000825002"/>
    </source>
</evidence>
<feature type="non-terminal residue" evidence="6">
    <location>
        <position position="1"/>
    </location>
</feature>
<evidence type="ECO:0000256" key="4">
    <source>
        <dbReference type="SAM" id="MobiDB-lite"/>
    </source>
</evidence>
<feature type="compositionally biased region" description="Acidic residues" evidence="4">
    <location>
        <begin position="281"/>
        <end position="291"/>
    </location>
</feature>
<protein>
    <submittedName>
        <fullName evidence="6">Acidic leucine-rich nuclear phosphoprotein 32 family member A</fullName>
    </submittedName>
</protein>
<evidence type="ECO:0000256" key="2">
    <source>
        <dbReference type="ARBA" id="ARBA00022737"/>
    </source>
</evidence>
<gene>
    <name evidence="6" type="primary">Anp32a</name>
    <name evidence="6" type="ORF">GZH46_01103</name>
</gene>
<dbReference type="InterPro" id="IPR045081">
    <property type="entry name" value="AN32"/>
</dbReference>
<sequence>MEKRIELEKRGKSPKEITELNLDNSRSPQISGLTEEFVNLENLSMINVGLVTLKGFPKLPKLKKLELSDNRIASGLNLLHGSPELQHLNLSGNRIKDFESLEPLKEFQNLHSLDLFNCEVTQLENYRENVFKLIPNLHSLDGYDRNEKEVEEEESDENSEDSSEEENHIKRDDGQADSDDSEEGDDDDDGGDVDDDYDEDDDDDDVYDDGDVDDEGDEEDDEDANPDLKYLEKDNIDESDGSDFAPEDDDDDDDIDIDPEDEDEDVELDTEKRGQKRKHEDEEEAEEAGDS</sequence>
<dbReference type="Proteomes" id="UP000825002">
    <property type="component" value="Unassembled WGS sequence"/>
</dbReference>
<dbReference type="Gene3D" id="3.80.10.10">
    <property type="entry name" value="Ribonuclease Inhibitor"/>
    <property type="match status" value="1"/>
</dbReference>
<feature type="compositionally biased region" description="Acidic residues" evidence="4">
    <location>
        <begin position="175"/>
        <end position="225"/>
    </location>
</feature>
<dbReference type="SMART" id="SM00446">
    <property type="entry name" value="LRRcap"/>
    <property type="match status" value="1"/>
</dbReference>
<feature type="compositionally biased region" description="Acidic residues" evidence="4">
    <location>
        <begin position="237"/>
        <end position="268"/>
    </location>
</feature>
<comment type="caution">
    <text evidence="6">The sequence shown here is derived from an EMBL/GenBank/DDBJ whole genome shotgun (WGS) entry which is preliminary data.</text>
</comment>
<keyword evidence="1" id="KW-0433">Leucine-rich repeat</keyword>
<name>A0ABQ7SAB2_9ACAR</name>
<dbReference type="InterPro" id="IPR032675">
    <property type="entry name" value="LRR_dom_sf"/>
</dbReference>
<feature type="domain" description="U2A'/phosphoprotein 32 family A C-terminal" evidence="5">
    <location>
        <begin position="123"/>
        <end position="141"/>
    </location>
</feature>
<comment type="similarity">
    <text evidence="3">Belongs to the ANP32 family.</text>
</comment>
<keyword evidence="7" id="KW-1185">Reference proteome</keyword>
<dbReference type="Pfam" id="PF14580">
    <property type="entry name" value="LRR_9"/>
    <property type="match status" value="1"/>
</dbReference>
<organism evidence="6 7">
    <name type="scientific">Fragariocoptes setiger</name>
    <dbReference type="NCBI Taxonomy" id="1670756"/>
    <lineage>
        <taxon>Eukaryota</taxon>
        <taxon>Metazoa</taxon>
        <taxon>Ecdysozoa</taxon>
        <taxon>Arthropoda</taxon>
        <taxon>Chelicerata</taxon>
        <taxon>Arachnida</taxon>
        <taxon>Acari</taxon>
        <taxon>Acariformes</taxon>
        <taxon>Trombidiformes</taxon>
        <taxon>Prostigmata</taxon>
        <taxon>Eupodina</taxon>
        <taxon>Eriophyoidea</taxon>
        <taxon>Phytoptidae</taxon>
        <taxon>Fragariocoptes</taxon>
    </lineage>
</organism>